<accession>A0A2T0RT87</accession>
<dbReference type="InterPro" id="IPR021395">
    <property type="entry name" value="DUF3035"/>
</dbReference>
<evidence type="ECO:0000313" key="3">
    <source>
        <dbReference type="Proteomes" id="UP000239480"/>
    </source>
</evidence>
<gene>
    <name evidence="2" type="ORF">CLV78_103186</name>
</gene>
<feature type="chain" id="PRO_5015504463" evidence="1">
    <location>
        <begin position="21"/>
        <end position="178"/>
    </location>
</feature>
<sequence length="178" mass="19532">MRAAKVARAGIMLALVALVAACSRGDPSMMHIQRGMTTPDEFAILPNKPIETPPNYNDLPAPNPLGGNRTDVNPEAEAIAALGGNPARVVRDGKIVADSGLIRHTTRYGVEQNVRANLALEDLEYRKRNRGRALERLFQVPTYYSAYERQAIDQHGALWYYRARGLPTPAAPSDPEVD</sequence>
<dbReference type="Proteomes" id="UP000239480">
    <property type="component" value="Unassembled WGS sequence"/>
</dbReference>
<evidence type="ECO:0000313" key="2">
    <source>
        <dbReference type="EMBL" id="PRY24320.1"/>
    </source>
</evidence>
<dbReference type="Pfam" id="PF11233">
    <property type="entry name" value="DUF3035"/>
    <property type="match status" value="1"/>
</dbReference>
<evidence type="ECO:0000256" key="1">
    <source>
        <dbReference type="SAM" id="SignalP"/>
    </source>
</evidence>
<comment type="caution">
    <text evidence="2">The sequence shown here is derived from an EMBL/GenBank/DDBJ whole genome shotgun (WGS) entry which is preliminary data.</text>
</comment>
<dbReference type="EMBL" id="PVTD01000003">
    <property type="protein sequence ID" value="PRY24320.1"/>
    <property type="molecule type" value="Genomic_DNA"/>
</dbReference>
<reference evidence="2 3" key="1">
    <citation type="submission" date="2018-03" db="EMBL/GenBank/DDBJ databases">
        <title>Genomic Encyclopedia of Archaeal and Bacterial Type Strains, Phase II (KMG-II): from individual species to whole genera.</title>
        <authorList>
            <person name="Goeker M."/>
        </authorList>
    </citation>
    <scope>NUCLEOTIDE SEQUENCE [LARGE SCALE GENOMIC DNA]</scope>
    <source>
        <strain evidence="2 3">DSM 29328</strain>
    </source>
</reference>
<protein>
    <submittedName>
        <fullName evidence="2">Beta-barrel assembly complex subunit BamF</fullName>
    </submittedName>
</protein>
<proteinExistence type="predicted"/>
<dbReference type="RefSeq" id="WP_106204698.1">
    <property type="nucleotide sequence ID" value="NZ_PVTD01000003.1"/>
</dbReference>
<feature type="signal peptide" evidence="1">
    <location>
        <begin position="1"/>
        <end position="20"/>
    </location>
</feature>
<dbReference type="AlphaFoldDB" id="A0A2T0RT87"/>
<name>A0A2T0RT87_9RHOB</name>
<keyword evidence="1" id="KW-0732">Signal</keyword>
<keyword evidence="3" id="KW-1185">Reference proteome</keyword>
<dbReference type="OrthoDB" id="7876689at2"/>
<organism evidence="2 3">
    <name type="scientific">Aliiruegeria haliotis</name>
    <dbReference type="NCBI Taxonomy" id="1280846"/>
    <lineage>
        <taxon>Bacteria</taxon>
        <taxon>Pseudomonadati</taxon>
        <taxon>Pseudomonadota</taxon>
        <taxon>Alphaproteobacteria</taxon>
        <taxon>Rhodobacterales</taxon>
        <taxon>Roseobacteraceae</taxon>
        <taxon>Aliiruegeria</taxon>
    </lineage>
</organism>
<dbReference type="PROSITE" id="PS51257">
    <property type="entry name" value="PROKAR_LIPOPROTEIN"/>
    <property type="match status" value="1"/>
</dbReference>